<dbReference type="InterPro" id="IPR029063">
    <property type="entry name" value="SAM-dependent_MTases_sf"/>
</dbReference>
<evidence type="ECO:0000256" key="9">
    <source>
        <dbReference type="HAMAP-Rule" id="MF_00812"/>
    </source>
</evidence>
<evidence type="ECO:0000256" key="4">
    <source>
        <dbReference type="ARBA" id="ARBA00011905"/>
    </source>
</evidence>
<dbReference type="HAMAP" id="MF_00812">
    <property type="entry name" value="Thiopur_methtran"/>
    <property type="match status" value="1"/>
</dbReference>
<keyword evidence="7 9" id="KW-0808">Transferase</keyword>
<dbReference type="GO" id="GO:0008119">
    <property type="term" value="F:thiopurine S-methyltransferase activity"/>
    <property type="evidence" value="ECO:0007669"/>
    <property type="project" value="UniProtKB-UniRule"/>
</dbReference>
<evidence type="ECO:0000256" key="3">
    <source>
        <dbReference type="ARBA" id="ARBA00008145"/>
    </source>
</evidence>
<dbReference type="InterPro" id="IPR008854">
    <property type="entry name" value="TPMT"/>
</dbReference>
<evidence type="ECO:0000256" key="1">
    <source>
        <dbReference type="ARBA" id="ARBA00000903"/>
    </source>
</evidence>
<evidence type="ECO:0000256" key="5">
    <source>
        <dbReference type="ARBA" id="ARBA00022490"/>
    </source>
</evidence>
<keyword evidence="11" id="KW-1185">Reference proteome</keyword>
<evidence type="ECO:0000313" key="11">
    <source>
        <dbReference type="Proteomes" id="UP000321199"/>
    </source>
</evidence>
<reference evidence="10 11" key="1">
    <citation type="submission" date="2019-07" db="EMBL/GenBank/DDBJ databases">
        <title>Complete genome sequence of Comamonas sp. NLF 7-7 isolated from livestock.</title>
        <authorList>
            <person name="Kim D.H."/>
            <person name="Kim J.G."/>
        </authorList>
    </citation>
    <scope>NUCLEOTIDE SEQUENCE [LARGE SCALE GENOMIC DNA]</scope>
    <source>
        <strain evidence="10 11">NLF 7-7</strain>
    </source>
</reference>
<dbReference type="EMBL" id="CP042344">
    <property type="protein sequence ID" value="QEA14366.1"/>
    <property type="molecule type" value="Genomic_DNA"/>
</dbReference>
<name>A0A5B8RXN3_9BURK</name>
<evidence type="ECO:0000256" key="6">
    <source>
        <dbReference type="ARBA" id="ARBA00022603"/>
    </source>
</evidence>
<accession>A0A5B8RXN3</accession>
<feature type="binding site" evidence="9">
    <location>
        <position position="10"/>
    </location>
    <ligand>
        <name>S-adenosyl-L-methionine</name>
        <dbReference type="ChEBI" id="CHEBI:59789"/>
    </ligand>
</feature>
<dbReference type="Pfam" id="PF05724">
    <property type="entry name" value="TPMT"/>
    <property type="match status" value="1"/>
</dbReference>
<evidence type="ECO:0000313" key="10">
    <source>
        <dbReference type="EMBL" id="QEA14366.1"/>
    </source>
</evidence>
<dbReference type="AlphaFoldDB" id="A0A5B8RXN3"/>
<evidence type="ECO:0000256" key="8">
    <source>
        <dbReference type="ARBA" id="ARBA00022691"/>
    </source>
</evidence>
<dbReference type="FunFam" id="3.40.50.150:FF:000101">
    <property type="entry name" value="Thiopurine S-methyltransferase"/>
    <property type="match status" value="1"/>
</dbReference>
<gene>
    <name evidence="9" type="primary">tpm</name>
    <name evidence="10" type="ORF">FOZ74_15760</name>
</gene>
<keyword evidence="5 9" id="KW-0963">Cytoplasm</keyword>
<dbReference type="GO" id="GO:0010038">
    <property type="term" value="P:response to metal ion"/>
    <property type="evidence" value="ECO:0007669"/>
    <property type="project" value="InterPro"/>
</dbReference>
<evidence type="ECO:0000256" key="2">
    <source>
        <dbReference type="ARBA" id="ARBA00004496"/>
    </source>
</evidence>
<dbReference type="NCBIfam" id="TIGR03840">
    <property type="entry name" value="TMPT_Se_Te"/>
    <property type="match status" value="1"/>
</dbReference>
<keyword evidence="8 9" id="KW-0949">S-adenosyl-L-methionine</keyword>
<dbReference type="PANTHER" id="PTHR10259">
    <property type="entry name" value="THIOPURINE S-METHYLTRANSFERASE"/>
    <property type="match status" value="1"/>
</dbReference>
<dbReference type="PANTHER" id="PTHR10259:SF11">
    <property type="entry name" value="THIOPURINE S-METHYLTRANSFERASE"/>
    <property type="match status" value="1"/>
</dbReference>
<organism evidence="10 11">
    <name type="scientific">Comamonas flocculans</name>
    <dbReference type="NCBI Taxonomy" id="2597701"/>
    <lineage>
        <taxon>Bacteria</taxon>
        <taxon>Pseudomonadati</taxon>
        <taxon>Pseudomonadota</taxon>
        <taxon>Betaproteobacteria</taxon>
        <taxon>Burkholderiales</taxon>
        <taxon>Comamonadaceae</taxon>
        <taxon>Comamonas</taxon>
    </lineage>
</organism>
<dbReference type="Gene3D" id="3.40.50.150">
    <property type="entry name" value="Vaccinia Virus protein VP39"/>
    <property type="match status" value="1"/>
</dbReference>
<dbReference type="InterPro" id="IPR025835">
    <property type="entry name" value="Thiopurine_S-MeTrfase"/>
</dbReference>
<dbReference type="NCBIfam" id="NF009732">
    <property type="entry name" value="PRK13255.1"/>
    <property type="match status" value="1"/>
</dbReference>
<dbReference type="OrthoDB" id="9778208at2"/>
<dbReference type="KEGG" id="cof:FOZ74_15760"/>
<feature type="binding site" evidence="9">
    <location>
        <position position="45"/>
    </location>
    <ligand>
        <name>S-adenosyl-L-methionine</name>
        <dbReference type="ChEBI" id="CHEBI:59789"/>
    </ligand>
</feature>
<sequence length="218" mass="24364">MDHAFWLQRWREGRIGFHQARVSPLLQAHWPALGLASGARVFVPLAGKSLDMLWLADQGLRVLGVELSELAVKQFFCEHGLTPQVTHTRYGSHHVAGPIELICGDAFALDAQALADCSGLYDRAALVALPPELRAPYVDELMARLPSGCRGLLVTLQYPQDEMQGPPFSVPEAEVMQRYAPRWELRRLEQRDLLAQDPDFAARGLSAMATSVYRLQRH</sequence>
<dbReference type="PIRSF" id="PIRSF023956">
    <property type="entry name" value="Thiopurine_S-methyltransferase"/>
    <property type="match status" value="1"/>
</dbReference>
<dbReference type="GO" id="GO:0005737">
    <property type="term" value="C:cytoplasm"/>
    <property type="evidence" value="ECO:0007669"/>
    <property type="project" value="UniProtKB-SubCell"/>
</dbReference>
<dbReference type="InterPro" id="IPR022474">
    <property type="entry name" value="Thiopur_S-MeTfrase_Se/Te_detox"/>
</dbReference>
<evidence type="ECO:0000256" key="7">
    <source>
        <dbReference type="ARBA" id="ARBA00022679"/>
    </source>
</evidence>
<dbReference type="GO" id="GO:0032259">
    <property type="term" value="P:methylation"/>
    <property type="evidence" value="ECO:0007669"/>
    <property type="project" value="UniProtKB-KW"/>
</dbReference>
<feature type="binding site" evidence="9">
    <location>
        <position position="123"/>
    </location>
    <ligand>
        <name>S-adenosyl-L-methionine</name>
        <dbReference type="ChEBI" id="CHEBI:59789"/>
    </ligand>
</feature>
<comment type="subcellular location">
    <subcellularLocation>
        <location evidence="2 9">Cytoplasm</location>
    </subcellularLocation>
</comment>
<dbReference type="SUPFAM" id="SSF53335">
    <property type="entry name" value="S-adenosyl-L-methionine-dependent methyltransferases"/>
    <property type="match status" value="1"/>
</dbReference>
<proteinExistence type="inferred from homology"/>
<dbReference type="EC" id="2.1.1.67" evidence="4 9"/>
<feature type="binding site" evidence="9">
    <location>
        <position position="66"/>
    </location>
    <ligand>
        <name>S-adenosyl-L-methionine</name>
        <dbReference type="ChEBI" id="CHEBI:59789"/>
    </ligand>
</feature>
<protein>
    <recommendedName>
        <fullName evidence="4 9">Thiopurine S-methyltransferase</fullName>
        <ecNumber evidence="4 9">2.1.1.67</ecNumber>
    </recommendedName>
    <alternativeName>
        <fullName evidence="9">Thiopurine methyltransferase</fullName>
    </alternativeName>
</protein>
<dbReference type="Proteomes" id="UP000321199">
    <property type="component" value="Chromosome"/>
</dbReference>
<dbReference type="RefSeq" id="WP_146913978.1">
    <property type="nucleotide sequence ID" value="NZ_CP042344.1"/>
</dbReference>
<comment type="catalytic activity">
    <reaction evidence="1 9">
        <text>S-adenosyl-L-methionine + a thiopurine = S-adenosyl-L-homocysteine + a thiopurine S-methylether.</text>
        <dbReference type="EC" id="2.1.1.67"/>
    </reaction>
</comment>
<comment type="similarity">
    <text evidence="3 9">Belongs to the class I-like SAM-binding methyltransferase superfamily. TPMT family.</text>
</comment>
<keyword evidence="6 9" id="KW-0489">Methyltransferase</keyword>
<dbReference type="PROSITE" id="PS51585">
    <property type="entry name" value="SAM_MT_TPMT"/>
    <property type="match status" value="1"/>
</dbReference>